<dbReference type="Gene3D" id="2.80.10.50">
    <property type="match status" value="2"/>
</dbReference>
<accession>A0ABW6GWE7</accession>
<dbReference type="CDD" id="cd00161">
    <property type="entry name" value="beta-trefoil_Ricin-like"/>
    <property type="match status" value="2"/>
</dbReference>
<comment type="caution">
    <text evidence="3">The sequence shown here is derived from an EMBL/GenBank/DDBJ whole genome shotgun (WGS) entry which is preliminary data.</text>
</comment>
<dbReference type="PANTHER" id="PTHR42767">
    <property type="entry name" value="ENDO-BETA-1,6-GALACTANASE"/>
    <property type="match status" value="1"/>
</dbReference>
<dbReference type="InterPro" id="IPR039514">
    <property type="entry name" value="6GAL-like"/>
</dbReference>
<dbReference type="Gene3D" id="2.60.40.1180">
    <property type="entry name" value="Golgi alpha-mannosidase II"/>
    <property type="match status" value="1"/>
</dbReference>
<feature type="chain" id="PRO_5047266963" evidence="1">
    <location>
        <begin position="32"/>
        <end position="813"/>
    </location>
</feature>
<feature type="domain" description="Ricin B lectin" evidence="2">
    <location>
        <begin position="539"/>
        <end position="670"/>
    </location>
</feature>
<dbReference type="Proteomes" id="UP001599542">
    <property type="component" value="Unassembled WGS sequence"/>
</dbReference>
<dbReference type="SUPFAM" id="SSF51445">
    <property type="entry name" value="(Trans)glycosidases"/>
    <property type="match status" value="1"/>
</dbReference>
<dbReference type="InterPro" id="IPR017853">
    <property type="entry name" value="GH"/>
</dbReference>
<dbReference type="PROSITE" id="PS50231">
    <property type="entry name" value="RICIN_B_LECTIN"/>
    <property type="match status" value="2"/>
</dbReference>
<evidence type="ECO:0000313" key="4">
    <source>
        <dbReference type="Proteomes" id="UP001599542"/>
    </source>
</evidence>
<dbReference type="Gene3D" id="3.20.20.80">
    <property type="entry name" value="Glycosidases"/>
    <property type="match status" value="1"/>
</dbReference>
<dbReference type="RefSeq" id="WP_380327274.1">
    <property type="nucleotide sequence ID" value="NZ_JBHYPW010000038.1"/>
</dbReference>
<feature type="domain" description="Ricin B lectin" evidence="2">
    <location>
        <begin position="678"/>
        <end position="813"/>
    </location>
</feature>
<dbReference type="SUPFAM" id="SSF50370">
    <property type="entry name" value="Ricin B-like lectins"/>
    <property type="match status" value="2"/>
</dbReference>
<sequence>MSPQRRTTRGPRTARAVALAALAALAAGTLAAPPAAAAEAAAHVTVRLDPSYQQQPFQGWGTALAWFANATGDWPDAKRNELADALYGADGLGFTVARYNIGGGDSPEAAPYLRPGAAVPGYWNRPAAYGPPGGDTTGWTEQPNWWDPGDPAHWNPQADAAQRWWLSAAKSRGADTFEAFSNSAPYFMTDSGLVSGAANGWEDNLRSDQYDRFAAYLTGSLQRAQAATGVTFASLSPMNEPGTPYWHAGGPQEGSHWDAASQAHLATSVRAALDAAHLATPVAAMDETNPDLFRADWSAYPAAARAAVGRLNTHTYSTGGRGTVRDLAKGAGLPAWMSEVDLGGSGPQSFTDMSPALDFAHRITDDVRELEPGAWVMWQAVEDYTNMTPGHEDSNWGLVQVDLDSADPANEPLRRNKKYWAMANYSRFVRPGARVIATDSADTLAALRPNGTGAVAVYTNSTGAAQTVTLDLAGFQSVDTSVPVQQWTTDGGKDLVRETDLAATAAKTLTATVGPGSVTTFVLPGATGTATAAATVPTGQTRRLVNDRSGLALAASGTAVVQRTVNATDTTQQWNFTRLAGTYDSTAAYRITNAKGGKALSVGSGALSLVAAGSSTQQQWLLSTTGDGHATLVNRAGGLLLDVTGESTADGAPVGAWTPTGGANQSWAVGSAAADAYRSLKVRLSGRCAQVAGGSTTAGAAVVQHTCANATDQQWALRPGGSPGQVNVVVRATGQCLDVSGASTADGAPLVQYPCNGGANQQWSVRDTGSGYVTLLARHSGKCLDVNGSSTADGAALVQRPCTAGAGQQLLVG</sequence>
<dbReference type="Pfam" id="PF14200">
    <property type="entry name" value="RicinB_lectin_2"/>
    <property type="match status" value="2"/>
</dbReference>
<keyword evidence="1" id="KW-0732">Signal</keyword>
<gene>
    <name evidence="3" type="ORF">ACFW6T_34615</name>
</gene>
<dbReference type="SMART" id="SM00458">
    <property type="entry name" value="RICIN"/>
    <property type="match status" value="2"/>
</dbReference>
<protein>
    <submittedName>
        <fullName evidence="3">RICIN domain-containing protein</fullName>
    </submittedName>
</protein>
<reference evidence="3 4" key="1">
    <citation type="submission" date="2024-09" db="EMBL/GenBank/DDBJ databases">
        <title>The Natural Products Discovery Center: Release of the First 8490 Sequenced Strains for Exploring Actinobacteria Biosynthetic Diversity.</title>
        <authorList>
            <person name="Kalkreuter E."/>
            <person name="Kautsar S.A."/>
            <person name="Yang D."/>
            <person name="Bader C.D."/>
            <person name="Teijaro C.N."/>
            <person name="Fluegel L."/>
            <person name="Davis C.M."/>
            <person name="Simpson J.R."/>
            <person name="Lauterbach L."/>
            <person name="Steele A.D."/>
            <person name="Gui C."/>
            <person name="Meng S."/>
            <person name="Li G."/>
            <person name="Viehrig K."/>
            <person name="Ye F."/>
            <person name="Su P."/>
            <person name="Kiefer A.F."/>
            <person name="Nichols A."/>
            <person name="Cepeda A.J."/>
            <person name="Yan W."/>
            <person name="Fan B."/>
            <person name="Jiang Y."/>
            <person name="Adhikari A."/>
            <person name="Zheng C.-J."/>
            <person name="Schuster L."/>
            <person name="Cowan T.M."/>
            <person name="Smanski M.J."/>
            <person name="Chevrette M.G."/>
            <person name="De Carvalho L.P.S."/>
            <person name="Shen B."/>
        </authorList>
    </citation>
    <scope>NUCLEOTIDE SEQUENCE [LARGE SCALE GENOMIC DNA]</scope>
    <source>
        <strain evidence="3 4">NPDC058753</strain>
    </source>
</reference>
<organism evidence="3 4">
    <name type="scientific">Kitasatospora phosalacinea</name>
    <dbReference type="NCBI Taxonomy" id="2065"/>
    <lineage>
        <taxon>Bacteria</taxon>
        <taxon>Bacillati</taxon>
        <taxon>Actinomycetota</taxon>
        <taxon>Actinomycetes</taxon>
        <taxon>Kitasatosporales</taxon>
        <taxon>Streptomycetaceae</taxon>
        <taxon>Kitasatospora</taxon>
    </lineage>
</organism>
<dbReference type="Pfam" id="PF14587">
    <property type="entry name" value="Glyco_hydr_30_2"/>
    <property type="match status" value="1"/>
</dbReference>
<dbReference type="InterPro" id="IPR039743">
    <property type="entry name" value="6GAL/EXGAL"/>
</dbReference>
<proteinExistence type="predicted"/>
<dbReference type="InterPro" id="IPR013780">
    <property type="entry name" value="Glyco_hydro_b"/>
</dbReference>
<dbReference type="EMBL" id="JBHYPX010000125">
    <property type="protein sequence ID" value="MFE1357107.1"/>
    <property type="molecule type" value="Genomic_DNA"/>
</dbReference>
<evidence type="ECO:0000256" key="1">
    <source>
        <dbReference type="SAM" id="SignalP"/>
    </source>
</evidence>
<feature type="signal peptide" evidence="1">
    <location>
        <begin position="1"/>
        <end position="31"/>
    </location>
</feature>
<dbReference type="InterPro" id="IPR000772">
    <property type="entry name" value="Ricin_B_lectin"/>
</dbReference>
<dbReference type="PANTHER" id="PTHR42767:SF1">
    <property type="entry name" value="ENDO-BETA-1,6-GALACTANASE-LIKE DOMAIN-CONTAINING PROTEIN"/>
    <property type="match status" value="1"/>
</dbReference>
<name>A0ABW6GWE7_9ACTN</name>
<evidence type="ECO:0000313" key="3">
    <source>
        <dbReference type="EMBL" id="MFE1357107.1"/>
    </source>
</evidence>
<keyword evidence="4" id="KW-1185">Reference proteome</keyword>
<evidence type="ECO:0000259" key="2">
    <source>
        <dbReference type="SMART" id="SM00458"/>
    </source>
</evidence>
<dbReference type="InterPro" id="IPR035992">
    <property type="entry name" value="Ricin_B-like_lectins"/>
</dbReference>